<dbReference type="GO" id="GO:0005634">
    <property type="term" value="C:nucleus"/>
    <property type="evidence" value="ECO:0007669"/>
    <property type="project" value="UniProtKB-SubCell"/>
</dbReference>
<dbReference type="InterPro" id="IPR003340">
    <property type="entry name" value="B3_DNA-bd"/>
</dbReference>
<dbReference type="STRING" id="22663.A0A2I0I5J4"/>
<feature type="coiled-coil region" evidence="6">
    <location>
        <begin position="374"/>
        <end position="429"/>
    </location>
</feature>
<evidence type="ECO:0000256" key="7">
    <source>
        <dbReference type="SAM" id="MobiDB-lite"/>
    </source>
</evidence>
<evidence type="ECO:0000256" key="5">
    <source>
        <dbReference type="ARBA" id="ARBA00023242"/>
    </source>
</evidence>
<organism evidence="10 11">
    <name type="scientific">Punica granatum</name>
    <name type="common">Pomegranate</name>
    <dbReference type="NCBI Taxonomy" id="22663"/>
    <lineage>
        <taxon>Eukaryota</taxon>
        <taxon>Viridiplantae</taxon>
        <taxon>Streptophyta</taxon>
        <taxon>Embryophyta</taxon>
        <taxon>Tracheophyta</taxon>
        <taxon>Spermatophyta</taxon>
        <taxon>Magnoliopsida</taxon>
        <taxon>eudicotyledons</taxon>
        <taxon>Gunneridae</taxon>
        <taxon>Pentapetalae</taxon>
        <taxon>rosids</taxon>
        <taxon>malvids</taxon>
        <taxon>Myrtales</taxon>
        <taxon>Lythraceae</taxon>
        <taxon>Punica</taxon>
    </lineage>
</organism>
<dbReference type="GO" id="GO:0003677">
    <property type="term" value="F:DNA binding"/>
    <property type="evidence" value="ECO:0007669"/>
    <property type="project" value="UniProtKB-KW"/>
</dbReference>
<keyword evidence="8" id="KW-0472">Membrane</keyword>
<dbReference type="SUPFAM" id="SSF101936">
    <property type="entry name" value="DNA-binding pseudobarrel domain"/>
    <property type="match status" value="1"/>
</dbReference>
<dbReference type="Gene3D" id="2.40.330.10">
    <property type="entry name" value="DNA-binding pseudobarrel domain"/>
    <property type="match status" value="1"/>
</dbReference>
<feature type="compositionally biased region" description="Basic residues" evidence="7">
    <location>
        <begin position="205"/>
        <end position="220"/>
    </location>
</feature>
<dbReference type="InterPro" id="IPR044837">
    <property type="entry name" value="REM16-like"/>
</dbReference>
<dbReference type="PANTHER" id="PTHR31391:SF10">
    <property type="entry name" value="TF-B3 DOMAIN-CONTAINING PROTEIN"/>
    <property type="match status" value="1"/>
</dbReference>
<accession>A0A2I0I5J4</accession>
<dbReference type="CDD" id="cd10017">
    <property type="entry name" value="B3_DNA"/>
    <property type="match status" value="1"/>
</dbReference>
<keyword evidence="5" id="KW-0539">Nucleus</keyword>
<evidence type="ECO:0000313" key="10">
    <source>
        <dbReference type="EMBL" id="PKI39252.1"/>
    </source>
</evidence>
<evidence type="ECO:0000256" key="1">
    <source>
        <dbReference type="ARBA" id="ARBA00004123"/>
    </source>
</evidence>
<keyword evidence="8" id="KW-0812">Transmembrane</keyword>
<evidence type="ECO:0000259" key="9">
    <source>
        <dbReference type="PROSITE" id="PS50863"/>
    </source>
</evidence>
<comment type="caution">
    <text evidence="10">The sequence shown here is derived from an EMBL/GenBank/DDBJ whole genome shotgun (WGS) entry which is preliminary data.</text>
</comment>
<protein>
    <recommendedName>
        <fullName evidence="9">TF-B3 domain-containing protein</fullName>
    </recommendedName>
</protein>
<feature type="transmembrane region" description="Helical" evidence="8">
    <location>
        <begin position="22"/>
        <end position="43"/>
    </location>
</feature>
<evidence type="ECO:0000256" key="3">
    <source>
        <dbReference type="ARBA" id="ARBA00023125"/>
    </source>
</evidence>
<dbReference type="PANTHER" id="PTHR31391">
    <property type="entry name" value="B3 DOMAIN-CONTAINING PROTEIN OS11G0197600-RELATED"/>
    <property type="match status" value="1"/>
</dbReference>
<evidence type="ECO:0000256" key="2">
    <source>
        <dbReference type="ARBA" id="ARBA00023015"/>
    </source>
</evidence>
<keyword evidence="8" id="KW-1133">Transmembrane helix</keyword>
<reference evidence="10 11" key="1">
    <citation type="submission" date="2017-11" db="EMBL/GenBank/DDBJ databases">
        <title>De-novo sequencing of pomegranate (Punica granatum L.) genome.</title>
        <authorList>
            <person name="Akparov Z."/>
            <person name="Amiraslanov A."/>
            <person name="Hajiyeva S."/>
            <person name="Abbasov M."/>
            <person name="Kaur K."/>
            <person name="Hamwieh A."/>
            <person name="Solovyev V."/>
            <person name="Salamov A."/>
            <person name="Braich B."/>
            <person name="Kosarev P."/>
            <person name="Mahmoud A."/>
            <person name="Hajiyev E."/>
            <person name="Babayeva S."/>
            <person name="Izzatullayeva V."/>
            <person name="Mammadov A."/>
            <person name="Mammadov A."/>
            <person name="Sharifova S."/>
            <person name="Ojaghi J."/>
            <person name="Eynullazada K."/>
            <person name="Bayramov B."/>
            <person name="Abdulazimova A."/>
            <person name="Shahmuradov I."/>
        </authorList>
    </citation>
    <scope>NUCLEOTIDE SEQUENCE [LARGE SCALE GENOMIC DNA]</scope>
    <source>
        <strain evidence="11">cv. AG2017</strain>
        <tissue evidence="10">Leaf</tissue>
    </source>
</reference>
<dbReference type="Proteomes" id="UP000233551">
    <property type="component" value="Unassembled WGS sequence"/>
</dbReference>
<keyword evidence="4" id="KW-0804">Transcription</keyword>
<sequence>MALVVTENAEPPQAEQVRAPSVFLAFRALPIELVLVGALLGLIELVGQKRLMVDDLYHYDHVGVKSSTMERAEEFTRSLTPPGLQTFLKTMVRSNVATGFWLHLPMGFCKAHMPRHNSTVILEDENGEKYEVHYIMDKTALSAGWKLFTTARKLVEGDVVIFQLVEPCRFKVYIVRADEKSVADGMPELDASAGQIAPANDAKRKVVQHRVRRRKSKPSRNRSLVVAETQITSAQDNESKEVSEDPSLVTNEGTRILANCSPDFEEAKSTGNFTILVNSTAIDSELSETQRTKYYELCMTQNSYLHGNLLKSISPKLAAEIISETVNIAGLIRACDISTSEEEYSVWDKTLEGFEMLGMRVGFLRTRLGRLRELASEFQKYKNVETQREIAEQELRAIREELSQLKELRSRLDSEIEALKASVERHEHIFQQEASAAW</sequence>
<name>A0A2I0I5J4_PUNGR</name>
<evidence type="ECO:0000256" key="6">
    <source>
        <dbReference type="SAM" id="Coils"/>
    </source>
</evidence>
<dbReference type="PROSITE" id="PS50863">
    <property type="entry name" value="B3"/>
    <property type="match status" value="1"/>
</dbReference>
<evidence type="ECO:0000256" key="8">
    <source>
        <dbReference type="SAM" id="Phobius"/>
    </source>
</evidence>
<feature type="region of interest" description="Disordered" evidence="7">
    <location>
        <begin position="200"/>
        <end position="249"/>
    </location>
</feature>
<dbReference type="EMBL" id="PGOL01003834">
    <property type="protein sequence ID" value="PKI39252.1"/>
    <property type="molecule type" value="Genomic_DNA"/>
</dbReference>
<dbReference type="InterPro" id="IPR015300">
    <property type="entry name" value="DNA-bd_pseudobarrel_sf"/>
</dbReference>
<feature type="domain" description="TF-B3" evidence="9">
    <location>
        <begin position="87"/>
        <end position="178"/>
    </location>
</feature>
<gene>
    <name evidence="10" type="ORF">CRG98_040308</name>
</gene>
<dbReference type="AlphaFoldDB" id="A0A2I0I5J4"/>
<evidence type="ECO:0000313" key="11">
    <source>
        <dbReference type="Proteomes" id="UP000233551"/>
    </source>
</evidence>
<evidence type="ECO:0000256" key="4">
    <source>
        <dbReference type="ARBA" id="ARBA00023163"/>
    </source>
</evidence>
<keyword evidence="3" id="KW-0238">DNA-binding</keyword>
<keyword evidence="6" id="KW-0175">Coiled coil</keyword>
<dbReference type="Gene3D" id="1.20.5.1160">
    <property type="entry name" value="Vasodilator-stimulated phosphoprotein"/>
    <property type="match status" value="1"/>
</dbReference>
<dbReference type="Pfam" id="PF02362">
    <property type="entry name" value="B3"/>
    <property type="match status" value="1"/>
</dbReference>
<keyword evidence="2" id="KW-0805">Transcription regulation</keyword>
<dbReference type="SMART" id="SM01019">
    <property type="entry name" value="B3"/>
    <property type="match status" value="1"/>
</dbReference>
<proteinExistence type="predicted"/>
<keyword evidence="11" id="KW-1185">Reference proteome</keyword>
<comment type="subcellular location">
    <subcellularLocation>
        <location evidence="1">Nucleus</location>
    </subcellularLocation>
</comment>